<dbReference type="Proteomes" id="UP000239899">
    <property type="component" value="Unassembled WGS sequence"/>
</dbReference>
<name>A0A2P6TWB7_CHLSO</name>
<gene>
    <name evidence="1" type="ORF">C2E21_3125</name>
</gene>
<comment type="caution">
    <text evidence="1">The sequence shown here is derived from an EMBL/GenBank/DDBJ whole genome shotgun (WGS) entry which is preliminary data.</text>
</comment>
<proteinExistence type="predicted"/>
<dbReference type="AlphaFoldDB" id="A0A2P6TWB7"/>
<dbReference type="EMBL" id="LHPG02000005">
    <property type="protein sequence ID" value="PRW58353.1"/>
    <property type="molecule type" value="Genomic_DNA"/>
</dbReference>
<evidence type="ECO:0000313" key="1">
    <source>
        <dbReference type="EMBL" id="PRW58353.1"/>
    </source>
</evidence>
<evidence type="ECO:0000313" key="2">
    <source>
        <dbReference type="Proteomes" id="UP000239899"/>
    </source>
</evidence>
<organism evidence="1 2">
    <name type="scientific">Chlorella sorokiniana</name>
    <name type="common">Freshwater green alga</name>
    <dbReference type="NCBI Taxonomy" id="3076"/>
    <lineage>
        <taxon>Eukaryota</taxon>
        <taxon>Viridiplantae</taxon>
        <taxon>Chlorophyta</taxon>
        <taxon>core chlorophytes</taxon>
        <taxon>Trebouxiophyceae</taxon>
        <taxon>Chlorellales</taxon>
        <taxon>Chlorellaceae</taxon>
        <taxon>Chlorella clade</taxon>
        <taxon>Chlorella</taxon>
    </lineage>
</organism>
<sequence>MGDTVRTVRPGAYLSRLTSLSLEPDAYAFRVKQDFLDIFALAGATALLELSLCHSSDEPYCTLRGAQALAAGAKPR</sequence>
<accession>A0A2P6TWB7</accession>
<keyword evidence="2" id="KW-1185">Reference proteome</keyword>
<protein>
    <submittedName>
        <fullName evidence="1">Family transcriptional regulator</fullName>
    </submittedName>
</protein>
<reference evidence="1 2" key="1">
    <citation type="journal article" date="2018" name="Plant J.">
        <title>Genome sequences of Chlorella sorokiniana UTEX 1602 and Micractinium conductrix SAG 241.80: implications to maltose excretion by a green alga.</title>
        <authorList>
            <person name="Arriola M.B."/>
            <person name="Velmurugan N."/>
            <person name="Zhang Y."/>
            <person name="Plunkett M.H."/>
            <person name="Hondzo H."/>
            <person name="Barney B.M."/>
        </authorList>
    </citation>
    <scope>NUCLEOTIDE SEQUENCE [LARGE SCALE GENOMIC DNA]</scope>
    <source>
        <strain evidence="2">UTEX 1602</strain>
    </source>
</reference>